<dbReference type="Gene3D" id="3.40.630.30">
    <property type="match status" value="1"/>
</dbReference>
<gene>
    <name evidence="2" type="ORF">FHU37_003959</name>
</gene>
<name>A0A852ZXE0_9ACTN</name>
<feature type="domain" description="N-acetyltransferase" evidence="1">
    <location>
        <begin position="1"/>
        <end position="172"/>
    </location>
</feature>
<organism evidence="2 3">
    <name type="scientific">Allostreptomyces psammosilenae</name>
    <dbReference type="NCBI Taxonomy" id="1892865"/>
    <lineage>
        <taxon>Bacteria</taxon>
        <taxon>Bacillati</taxon>
        <taxon>Actinomycetota</taxon>
        <taxon>Actinomycetes</taxon>
        <taxon>Kitasatosporales</taxon>
        <taxon>Streptomycetaceae</taxon>
        <taxon>Allostreptomyces</taxon>
    </lineage>
</organism>
<keyword evidence="2" id="KW-0808">Transferase</keyword>
<dbReference type="InterPro" id="IPR000182">
    <property type="entry name" value="GNAT_dom"/>
</dbReference>
<keyword evidence="3" id="KW-1185">Reference proteome</keyword>
<dbReference type="Proteomes" id="UP000567795">
    <property type="component" value="Unassembled WGS sequence"/>
</dbReference>
<reference evidence="2 3" key="1">
    <citation type="submission" date="2020-07" db="EMBL/GenBank/DDBJ databases">
        <title>Sequencing the genomes of 1000 actinobacteria strains.</title>
        <authorList>
            <person name="Klenk H.-P."/>
        </authorList>
    </citation>
    <scope>NUCLEOTIDE SEQUENCE [LARGE SCALE GENOMIC DNA]</scope>
    <source>
        <strain evidence="2 3">DSM 42178</strain>
    </source>
</reference>
<comment type="caution">
    <text evidence="2">The sequence shown here is derived from an EMBL/GenBank/DDBJ whole genome shotgun (WGS) entry which is preliminary data.</text>
</comment>
<dbReference type="InterPro" id="IPR016181">
    <property type="entry name" value="Acyl_CoA_acyltransferase"/>
</dbReference>
<sequence>MRIRPLTPSDQDVTAADALAERSFAALFASMGRPPAPERPDEEASLARARYRHLITTDPGGAWAAEDSAGALLGLCLATLRDGLWGLSLLVVDPASQSRGVGRALLERALGHGAEPGAGGGAAGRPLPGLIISSADPRAARRYHSAGFALAATTRFAGPVDRTRLPARPEAPVREGGAGDLGLVERVDLAARGHRRGRDPEVLLRGAALVVTDGPAGSGYALRRAGRILGAAGTTPVAARAVLTEALAGVPEGTDAAVNFVAGEQAWAVDVCLGLRLVPRAEGWLATRGFAFPGAYLPNGSYL</sequence>
<dbReference type="RefSeq" id="WP_179815508.1">
    <property type="nucleotide sequence ID" value="NZ_JACBZD010000001.1"/>
</dbReference>
<dbReference type="PROSITE" id="PS51186">
    <property type="entry name" value="GNAT"/>
    <property type="match status" value="1"/>
</dbReference>
<protein>
    <submittedName>
        <fullName evidence="2">GNAT superfamily N-acetyltransferase</fullName>
    </submittedName>
</protein>
<dbReference type="CDD" id="cd04301">
    <property type="entry name" value="NAT_SF"/>
    <property type="match status" value="1"/>
</dbReference>
<evidence type="ECO:0000259" key="1">
    <source>
        <dbReference type="PROSITE" id="PS51186"/>
    </source>
</evidence>
<dbReference type="Pfam" id="PF00583">
    <property type="entry name" value="Acetyltransf_1"/>
    <property type="match status" value="1"/>
</dbReference>
<dbReference type="GO" id="GO:0016747">
    <property type="term" value="F:acyltransferase activity, transferring groups other than amino-acyl groups"/>
    <property type="evidence" value="ECO:0007669"/>
    <property type="project" value="InterPro"/>
</dbReference>
<proteinExistence type="predicted"/>
<dbReference type="EMBL" id="JACBZD010000001">
    <property type="protein sequence ID" value="NYI07016.1"/>
    <property type="molecule type" value="Genomic_DNA"/>
</dbReference>
<evidence type="ECO:0000313" key="2">
    <source>
        <dbReference type="EMBL" id="NYI07016.1"/>
    </source>
</evidence>
<dbReference type="AlphaFoldDB" id="A0A852ZXE0"/>
<accession>A0A852ZXE0</accession>
<evidence type="ECO:0000313" key="3">
    <source>
        <dbReference type="Proteomes" id="UP000567795"/>
    </source>
</evidence>
<dbReference type="SUPFAM" id="SSF55729">
    <property type="entry name" value="Acyl-CoA N-acyltransferases (Nat)"/>
    <property type="match status" value="1"/>
</dbReference>